<dbReference type="PRINTS" id="PR00783">
    <property type="entry name" value="MINTRINSICP"/>
</dbReference>
<dbReference type="GO" id="GO:0015254">
    <property type="term" value="F:glycerol channel activity"/>
    <property type="evidence" value="ECO:0007669"/>
    <property type="project" value="TreeGrafter"/>
</dbReference>
<comment type="similarity">
    <text evidence="2 7">Belongs to the MIP/aquaporin (TC 1.A.8) family.</text>
</comment>
<keyword evidence="6 8" id="KW-0472">Membrane</keyword>
<feature type="transmembrane region" description="Helical" evidence="8">
    <location>
        <begin position="37"/>
        <end position="55"/>
    </location>
</feature>
<dbReference type="InterPro" id="IPR000425">
    <property type="entry name" value="MIP"/>
</dbReference>
<gene>
    <name evidence="9" type="ORF">U473_08600</name>
</gene>
<dbReference type="Pfam" id="PF00230">
    <property type="entry name" value="MIP"/>
    <property type="match status" value="1"/>
</dbReference>
<feature type="transmembrane region" description="Helical" evidence="8">
    <location>
        <begin position="86"/>
        <end position="104"/>
    </location>
</feature>
<dbReference type="InterPro" id="IPR050363">
    <property type="entry name" value="MIP/Aquaporin"/>
</dbReference>
<evidence type="ECO:0000256" key="1">
    <source>
        <dbReference type="ARBA" id="ARBA00004141"/>
    </source>
</evidence>
<evidence type="ECO:0000256" key="2">
    <source>
        <dbReference type="ARBA" id="ARBA00006175"/>
    </source>
</evidence>
<evidence type="ECO:0000313" key="10">
    <source>
        <dbReference type="Proteomes" id="UP000070352"/>
    </source>
</evidence>
<sequence>MIPFLGELIGTMLIIIFGGGVVAGYVLKKTKTFGSDWIGITVGWGFGVTIGVYAAGNISGAHLNPAVTIGLAMTGDFPWEKVPSYILAQLIGAFIGAIIVWVHYLPHWKETDDQAAKLAVFSTGPAIRNYAANLISEIMGTFVLLFGLSVIGANKFSEGLNPFIVGFFIVAIGLSLGGTTGYAINPARDLGPRIAHFLLPIAGKGSSDWSYSWIPVVGPILGGGLGALTYKALFMGKIVSSLYAFIIITLIVIIVAVMQDRKQASLQNSTVTNKNITA</sequence>
<accession>A0A135L548</accession>
<dbReference type="NCBIfam" id="TIGR00861">
    <property type="entry name" value="MIP"/>
    <property type="match status" value="1"/>
</dbReference>
<dbReference type="RefSeq" id="WP_068725322.1">
    <property type="nucleotide sequence ID" value="NZ_LSKU01000001.1"/>
</dbReference>
<proteinExistence type="inferred from homology"/>
<protein>
    <submittedName>
        <fullName evidence="9">Aquaporin</fullName>
    </submittedName>
</protein>
<feature type="transmembrane region" description="Helical" evidence="8">
    <location>
        <begin position="6"/>
        <end position="25"/>
    </location>
</feature>
<reference evidence="9 10" key="1">
    <citation type="submission" date="2016-02" db="EMBL/GenBank/DDBJ databases">
        <title>Draft Genome for Tepidibacillus decaturensis nov. sp. Strain Z9, an Anaerobic, Moderately Thermophilic and Heterotrophic Bacterium from Deep Subsurface of the Illinois Basin, USA.</title>
        <authorList>
            <person name="Dong Y."/>
            <person name="Chang J.Y."/>
            <person name="Sanford R."/>
            <person name="Fouke B.W."/>
        </authorList>
    </citation>
    <scope>NUCLEOTIDE SEQUENCE [LARGE SCALE GENOMIC DNA]</scope>
    <source>
        <strain evidence="9 10">Z9</strain>
    </source>
</reference>
<evidence type="ECO:0000256" key="7">
    <source>
        <dbReference type="RuleBase" id="RU000477"/>
    </source>
</evidence>
<dbReference type="AlphaFoldDB" id="A0A135L548"/>
<dbReference type="GO" id="GO:0005886">
    <property type="term" value="C:plasma membrane"/>
    <property type="evidence" value="ECO:0007669"/>
    <property type="project" value="TreeGrafter"/>
</dbReference>
<feature type="transmembrane region" description="Helical" evidence="8">
    <location>
        <begin position="163"/>
        <end position="184"/>
    </location>
</feature>
<dbReference type="PROSITE" id="PS00221">
    <property type="entry name" value="MIP"/>
    <property type="match status" value="1"/>
</dbReference>
<feature type="transmembrane region" description="Helical" evidence="8">
    <location>
        <begin position="210"/>
        <end position="230"/>
    </location>
</feature>
<dbReference type="EMBL" id="LSKU01000001">
    <property type="protein sequence ID" value="KXG44059.1"/>
    <property type="molecule type" value="Genomic_DNA"/>
</dbReference>
<dbReference type="Proteomes" id="UP000070352">
    <property type="component" value="Unassembled WGS sequence"/>
</dbReference>
<dbReference type="CDD" id="cd00333">
    <property type="entry name" value="MIP"/>
    <property type="match status" value="1"/>
</dbReference>
<comment type="subcellular location">
    <subcellularLocation>
        <location evidence="1">Membrane</location>
        <topology evidence="1">Multi-pass membrane protein</topology>
    </subcellularLocation>
</comment>
<evidence type="ECO:0000256" key="3">
    <source>
        <dbReference type="ARBA" id="ARBA00022448"/>
    </source>
</evidence>
<dbReference type="InterPro" id="IPR022357">
    <property type="entry name" value="MIP_CS"/>
</dbReference>
<evidence type="ECO:0000256" key="5">
    <source>
        <dbReference type="ARBA" id="ARBA00022989"/>
    </source>
</evidence>
<feature type="transmembrane region" description="Helical" evidence="8">
    <location>
        <begin position="242"/>
        <end position="259"/>
    </location>
</feature>
<evidence type="ECO:0000313" key="9">
    <source>
        <dbReference type="EMBL" id="KXG44059.1"/>
    </source>
</evidence>
<organism evidence="9 10">
    <name type="scientific">Tepidibacillus decaturensis</name>
    <dbReference type="NCBI Taxonomy" id="1413211"/>
    <lineage>
        <taxon>Bacteria</taxon>
        <taxon>Bacillati</taxon>
        <taxon>Bacillota</taxon>
        <taxon>Bacilli</taxon>
        <taxon>Bacillales</taxon>
        <taxon>Bacillaceae</taxon>
        <taxon>Tepidibacillus</taxon>
    </lineage>
</organism>
<keyword evidence="5 8" id="KW-1133">Transmembrane helix</keyword>
<comment type="caution">
    <text evidence="9">The sequence shown here is derived from an EMBL/GenBank/DDBJ whole genome shotgun (WGS) entry which is preliminary data.</text>
</comment>
<keyword evidence="3 7" id="KW-0813">Transport</keyword>
<dbReference type="OrthoDB" id="9807293at2"/>
<feature type="transmembrane region" description="Helical" evidence="8">
    <location>
        <begin position="130"/>
        <end position="151"/>
    </location>
</feature>
<dbReference type="Gene3D" id="1.20.1080.10">
    <property type="entry name" value="Glycerol uptake facilitator protein"/>
    <property type="match status" value="1"/>
</dbReference>
<name>A0A135L548_9BACI</name>
<evidence type="ECO:0000256" key="4">
    <source>
        <dbReference type="ARBA" id="ARBA00022692"/>
    </source>
</evidence>
<evidence type="ECO:0000256" key="6">
    <source>
        <dbReference type="ARBA" id="ARBA00023136"/>
    </source>
</evidence>
<keyword evidence="4 7" id="KW-0812">Transmembrane</keyword>
<dbReference type="PANTHER" id="PTHR43829">
    <property type="entry name" value="AQUAPORIN OR AQUAGLYCEROPORIN RELATED"/>
    <property type="match status" value="1"/>
</dbReference>
<dbReference type="SUPFAM" id="SSF81338">
    <property type="entry name" value="Aquaporin-like"/>
    <property type="match status" value="1"/>
</dbReference>
<evidence type="ECO:0000256" key="8">
    <source>
        <dbReference type="SAM" id="Phobius"/>
    </source>
</evidence>
<keyword evidence="10" id="KW-1185">Reference proteome</keyword>
<dbReference type="InterPro" id="IPR023271">
    <property type="entry name" value="Aquaporin-like"/>
</dbReference>
<dbReference type="STRING" id="1413211.U473_08600"/>
<dbReference type="PANTHER" id="PTHR43829:SF9">
    <property type="entry name" value="AQUAPORIN-9"/>
    <property type="match status" value="1"/>
</dbReference>
<dbReference type="PRINTS" id="PR02019">
    <property type="entry name" value="AQUAPORIN7"/>
</dbReference>